<proteinExistence type="predicted"/>
<dbReference type="PANTHER" id="PTHR43081:SF1">
    <property type="entry name" value="ADENYLATE CYCLASE, TERMINAL-DIFFERENTIATION SPECIFIC"/>
    <property type="match status" value="1"/>
</dbReference>
<dbReference type="GO" id="GO:0009190">
    <property type="term" value="P:cyclic nucleotide biosynthetic process"/>
    <property type="evidence" value="ECO:0007669"/>
    <property type="project" value="InterPro"/>
</dbReference>
<dbReference type="SMART" id="SM00044">
    <property type="entry name" value="CYCc"/>
    <property type="match status" value="1"/>
</dbReference>
<feature type="transmembrane region" description="Helical" evidence="1">
    <location>
        <begin position="400"/>
        <end position="423"/>
    </location>
</feature>
<dbReference type="CDD" id="cd07302">
    <property type="entry name" value="CHD"/>
    <property type="match status" value="1"/>
</dbReference>
<dbReference type="EMBL" id="BJCL01000012">
    <property type="protein sequence ID" value="GCL64867.1"/>
    <property type="molecule type" value="Genomic_DNA"/>
</dbReference>
<dbReference type="Proteomes" id="UP000301751">
    <property type="component" value="Unassembled WGS sequence"/>
</dbReference>
<dbReference type="Gene3D" id="3.30.70.1230">
    <property type="entry name" value="Nucleotide cyclase"/>
    <property type="match status" value="1"/>
</dbReference>
<keyword evidence="1" id="KW-0812">Transmembrane</keyword>
<feature type="domain" description="Guanylate cyclase" evidence="2">
    <location>
        <begin position="466"/>
        <end position="598"/>
    </location>
</feature>
<dbReference type="InterPro" id="IPR029787">
    <property type="entry name" value="Nucleotide_cyclase"/>
</dbReference>
<organism evidence="3 4">
    <name type="scientific">Pseudaquabacterium pictum</name>
    <dbReference type="NCBI Taxonomy" id="2315236"/>
    <lineage>
        <taxon>Bacteria</taxon>
        <taxon>Pseudomonadati</taxon>
        <taxon>Pseudomonadota</taxon>
        <taxon>Betaproteobacteria</taxon>
        <taxon>Burkholderiales</taxon>
        <taxon>Sphaerotilaceae</taxon>
        <taxon>Pseudaquabacterium</taxon>
    </lineage>
</organism>
<keyword evidence="1" id="KW-1133">Transmembrane helix</keyword>
<dbReference type="AlphaFoldDB" id="A0A480AXM2"/>
<protein>
    <submittedName>
        <fullName evidence="3">Guanylate cyclase</fullName>
    </submittedName>
</protein>
<gene>
    <name evidence="3" type="ORF">AQPW35_39480</name>
</gene>
<dbReference type="Pfam" id="PF05226">
    <property type="entry name" value="CHASE2"/>
    <property type="match status" value="1"/>
</dbReference>
<dbReference type="GO" id="GO:0004016">
    <property type="term" value="F:adenylate cyclase activity"/>
    <property type="evidence" value="ECO:0007669"/>
    <property type="project" value="UniProtKB-ARBA"/>
</dbReference>
<evidence type="ECO:0000313" key="4">
    <source>
        <dbReference type="Proteomes" id="UP000301751"/>
    </source>
</evidence>
<dbReference type="SMART" id="SM01080">
    <property type="entry name" value="CHASE2"/>
    <property type="match status" value="1"/>
</dbReference>
<dbReference type="InterPro" id="IPR007890">
    <property type="entry name" value="CHASE2"/>
</dbReference>
<comment type="caution">
    <text evidence="3">The sequence shown here is derived from an EMBL/GenBank/DDBJ whole genome shotgun (WGS) entry which is preliminary data.</text>
</comment>
<name>A0A480AXM2_9BURK</name>
<evidence type="ECO:0000256" key="1">
    <source>
        <dbReference type="SAM" id="Phobius"/>
    </source>
</evidence>
<accession>A0A480AXM2</accession>
<evidence type="ECO:0000313" key="3">
    <source>
        <dbReference type="EMBL" id="GCL64867.1"/>
    </source>
</evidence>
<dbReference type="PROSITE" id="PS50125">
    <property type="entry name" value="GUANYLATE_CYCLASE_2"/>
    <property type="match status" value="1"/>
</dbReference>
<dbReference type="Pfam" id="PF00211">
    <property type="entry name" value="Guanylate_cyc"/>
    <property type="match status" value="1"/>
</dbReference>
<feature type="transmembrane region" description="Helical" evidence="1">
    <location>
        <begin position="373"/>
        <end position="394"/>
    </location>
</feature>
<dbReference type="SUPFAM" id="SSF55073">
    <property type="entry name" value="Nucleotide cyclase"/>
    <property type="match status" value="1"/>
</dbReference>
<keyword evidence="1" id="KW-0472">Membrane</keyword>
<dbReference type="InterPro" id="IPR050697">
    <property type="entry name" value="Adenylyl/Guanylyl_Cyclase_3/4"/>
</dbReference>
<evidence type="ECO:0000259" key="2">
    <source>
        <dbReference type="PROSITE" id="PS50125"/>
    </source>
</evidence>
<dbReference type="GO" id="GO:0035556">
    <property type="term" value="P:intracellular signal transduction"/>
    <property type="evidence" value="ECO:0007669"/>
    <property type="project" value="InterPro"/>
</dbReference>
<dbReference type="InterPro" id="IPR001054">
    <property type="entry name" value="A/G_cyclase"/>
</dbReference>
<dbReference type="PANTHER" id="PTHR43081">
    <property type="entry name" value="ADENYLATE CYCLASE, TERMINAL-DIFFERENTIATION SPECIFIC-RELATED"/>
    <property type="match status" value="1"/>
</dbReference>
<keyword evidence="4" id="KW-1185">Reference proteome</keyword>
<feature type="transmembrane region" description="Helical" evidence="1">
    <location>
        <begin position="347"/>
        <end position="366"/>
    </location>
</feature>
<reference evidence="4" key="1">
    <citation type="submission" date="2019-03" db="EMBL/GenBank/DDBJ databases">
        <title>Aquabacterium pictum sp.nov., the first bacteriochlorophyll a-containing freshwater bacterium in the genus Aquabacterium of the class Betaproteobacteria.</title>
        <authorList>
            <person name="Hirose S."/>
            <person name="Tank M."/>
            <person name="Hara E."/>
            <person name="Tamaki H."/>
            <person name="Takaichi S."/>
            <person name="Haruta S."/>
            <person name="Hanada S."/>
        </authorList>
    </citation>
    <scope>NUCLEOTIDE SEQUENCE [LARGE SCALE GENOMIC DNA]</scope>
    <source>
        <strain evidence="4">W35</strain>
    </source>
</reference>
<sequence>MLLVIALAWWPGSPLQALDDSLYDARLRMLAPPQADAQVVVVDIDERALADHGRWPWPRRQLAALLQAAVQDGGARLVGLDLVLAQPDQSSGLAAVDRLAQGALRDDAGFQAAWQTLRPQLDDDGQLAAALQRLPVVLGFHLSNEAGAAQVGALPTPLLPVAMLGPAAASLPAWVGHGGNLAQLQQAATLGGGHLNASLDSDGTVRRVPLLVQHQQGVQPTLSLAMARVLLGGPGALAALSLEPADGPLRALHLRGAAGALRVPVDAQAQALVPFSAVPSTRVSAADLLAGRLPADALRGKAVLVGVSAPGLIDQHRTPVDDAMLGTLVHAELLSGMLQQRVAVVPAWAPAMQVAGLALLAAVLLWQLPRRPLWQGCLLAAGLVAGTVALNLWAWSQQGWVLPLAASLLVPPLLLVLHGVLAYRRATGARRQLAQLFGQYVPPELVDEMSLAPERHTMGSRSAELTVLFADVSGFSAVAERMPPAELGAMMNLLFSHLTDVVRAHRGTLDKYIGDAVMAFWGAPLDDPAHARHAVDAALAMQARLPQIHAELAARGWPALQLNIGINTGVVVVGDMGSRHRRAYTVMGDVVNLAARLQAFSSRYGLGLVVGEATQTALGDAPCLPLGTLPVRGRATGLPAWAPLAPPPQGPADAGGVATRWAQLLAAVQAGRPVEAHALLDVLQQQPGLAGLCRWQRQVLAGQPGAPAAD</sequence>